<reference evidence="1 2" key="1">
    <citation type="journal article" date="2024" name="Chem. Sci.">
        <title>Discovery of megapolipeptins by genome mining of a Burkholderiales bacteria collection.</title>
        <authorList>
            <person name="Paulo B.S."/>
            <person name="Recchia M.J.J."/>
            <person name="Lee S."/>
            <person name="Fergusson C.H."/>
            <person name="Romanowski S.B."/>
            <person name="Hernandez A."/>
            <person name="Krull N."/>
            <person name="Liu D.Y."/>
            <person name="Cavanagh H."/>
            <person name="Bos A."/>
            <person name="Gray C.A."/>
            <person name="Murphy B.T."/>
            <person name="Linington R.G."/>
            <person name="Eustaquio A.S."/>
        </authorList>
    </citation>
    <scope>NUCLEOTIDE SEQUENCE [LARGE SCALE GENOMIC DNA]</scope>
    <source>
        <strain evidence="1 2">RL16-012-BIC-B</strain>
    </source>
</reference>
<organism evidence="1 2">
    <name type="scientific">Paraburkholderia agricolaris</name>
    <dbReference type="NCBI Taxonomy" id="2152888"/>
    <lineage>
        <taxon>Bacteria</taxon>
        <taxon>Pseudomonadati</taxon>
        <taxon>Pseudomonadota</taxon>
        <taxon>Betaproteobacteria</taxon>
        <taxon>Burkholderiales</taxon>
        <taxon>Burkholderiaceae</taxon>
        <taxon>Paraburkholderia</taxon>
    </lineage>
</organism>
<dbReference type="Proteomes" id="UP001629249">
    <property type="component" value="Unassembled WGS sequence"/>
</dbReference>
<evidence type="ECO:0000313" key="1">
    <source>
        <dbReference type="EMBL" id="MFL9888276.1"/>
    </source>
</evidence>
<evidence type="ECO:0000313" key="2">
    <source>
        <dbReference type="Proteomes" id="UP001629249"/>
    </source>
</evidence>
<protein>
    <submittedName>
        <fullName evidence="1">Uncharacterized protein</fullName>
    </submittedName>
</protein>
<dbReference type="RefSeq" id="WP_408334399.1">
    <property type="nucleotide sequence ID" value="NZ_JAQQFH010000043.1"/>
</dbReference>
<sequence>MDGEDRMSTESLLPVSGGWHCRSMRGFLMLMAHGRAAGSSTQCAGGRTPTKSGCAPLPADVARAFQLETGYATSAIALTASVDEKLELARFLGSDGSSAAVLVMDAEVLSRVWPPCDWKTPLLRVRNHLADEGSKFFVALTRREASGVIGVLASLRERLVARRVQRYCNREGMGFLGSVQVTPQTTVTPRMDQLHERVAAVIAHRLASTTFFCCDAFRTGGGTVNKLSQMRA</sequence>
<accession>A0ABW9A0F2</accession>
<gene>
    <name evidence="1" type="ORF">PQR66_35000</name>
</gene>
<comment type="caution">
    <text evidence="1">The sequence shown here is derived from an EMBL/GenBank/DDBJ whole genome shotgun (WGS) entry which is preliminary data.</text>
</comment>
<dbReference type="EMBL" id="JAQQFN010000037">
    <property type="protein sequence ID" value="MFL9888276.1"/>
    <property type="molecule type" value="Genomic_DNA"/>
</dbReference>
<proteinExistence type="predicted"/>
<keyword evidence="2" id="KW-1185">Reference proteome</keyword>
<name>A0ABW9A0F2_9BURK</name>